<organism evidence="1 2">
    <name type="scientific">Methylorubrum populi</name>
    <dbReference type="NCBI Taxonomy" id="223967"/>
    <lineage>
        <taxon>Bacteria</taxon>
        <taxon>Pseudomonadati</taxon>
        <taxon>Pseudomonadota</taxon>
        <taxon>Alphaproteobacteria</taxon>
        <taxon>Hyphomicrobiales</taxon>
        <taxon>Methylobacteriaceae</taxon>
        <taxon>Methylorubrum</taxon>
    </lineage>
</organism>
<sequence>MLDDWEDVFVHRDADALTVARALMLTVLTRFNLVWRVRRGDCPRGRRLAPPWLRAWDDPGERDWRIARQRPVRFDGPLTHIDDVCAAVLALCAYRVSAEELVAVKAVWPRYRFSRVIRAKRLAVARVDRL</sequence>
<dbReference type="Proteomes" id="UP000469949">
    <property type="component" value="Unassembled WGS sequence"/>
</dbReference>
<dbReference type="EMBL" id="WEKV01000014">
    <property type="protein sequence ID" value="KAB7783954.1"/>
    <property type="molecule type" value="Genomic_DNA"/>
</dbReference>
<name>A0A833J4H3_9HYPH</name>
<protein>
    <submittedName>
        <fullName evidence="1">Uncharacterized protein</fullName>
    </submittedName>
</protein>
<evidence type="ECO:0000313" key="2">
    <source>
        <dbReference type="Proteomes" id="UP000469949"/>
    </source>
</evidence>
<proteinExistence type="predicted"/>
<gene>
    <name evidence="1" type="ORF">F8B43_3877</name>
</gene>
<accession>A0A833J4H3</accession>
<comment type="caution">
    <text evidence="1">The sequence shown here is derived from an EMBL/GenBank/DDBJ whole genome shotgun (WGS) entry which is preliminary data.</text>
</comment>
<reference evidence="1 2" key="1">
    <citation type="submission" date="2019-10" db="EMBL/GenBank/DDBJ databases">
        <title>Draft Genome Sequence of the Caffeine Degrading Methylotroph Methylorubrum populi PINKEL.</title>
        <authorList>
            <person name="Dawson S.C."/>
            <person name="Zhang X."/>
            <person name="Wright M.E."/>
            <person name="Sharma G."/>
            <person name="Langner J.T."/>
            <person name="Ditty J.L."/>
            <person name="Subuyuj G.A."/>
        </authorList>
    </citation>
    <scope>NUCLEOTIDE SEQUENCE [LARGE SCALE GENOMIC DNA]</scope>
    <source>
        <strain evidence="1 2">Pinkel</strain>
    </source>
</reference>
<evidence type="ECO:0000313" key="1">
    <source>
        <dbReference type="EMBL" id="KAB7783954.1"/>
    </source>
</evidence>
<dbReference type="AlphaFoldDB" id="A0A833J4H3"/>